<keyword evidence="5" id="KW-1185">Reference proteome</keyword>
<dbReference type="SUPFAM" id="SSF53474">
    <property type="entry name" value="alpha/beta-Hydrolases"/>
    <property type="match status" value="1"/>
</dbReference>
<evidence type="ECO:0000259" key="3">
    <source>
        <dbReference type="Pfam" id="PF01738"/>
    </source>
</evidence>
<gene>
    <name evidence="4" type="ORF">Enr10x_54480</name>
</gene>
<dbReference type="RefSeq" id="WP_145451993.1">
    <property type="nucleotide sequence ID" value="NZ_CP037421.1"/>
</dbReference>
<evidence type="ECO:0000313" key="5">
    <source>
        <dbReference type="Proteomes" id="UP000315647"/>
    </source>
</evidence>
<dbReference type="PANTHER" id="PTHR22946">
    <property type="entry name" value="DIENELACTONE HYDROLASE DOMAIN-CONTAINING PROTEIN-RELATED"/>
    <property type="match status" value="1"/>
</dbReference>
<keyword evidence="4" id="KW-0378">Hydrolase</keyword>
<reference evidence="4 5" key="1">
    <citation type="submission" date="2019-03" db="EMBL/GenBank/DDBJ databases">
        <title>Deep-cultivation of Planctomycetes and their phenomic and genomic characterization uncovers novel biology.</title>
        <authorList>
            <person name="Wiegand S."/>
            <person name="Jogler M."/>
            <person name="Boedeker C."/>
            <person name="Pinto D."/>
            <person name="Vollmers J."/>
            <person name="Rivas-Marin E."/>
            <person name="Kohn T."/>
            <person name="Peeters S.H."/>
            <person name="Heuer A."/>
            <person name="Rast P."/>
            <person name="Oberbeckmann S."/>
            <person name="Bunk B."/>
            <person name="Jeske O."/>
            <person name="Meyerdierks A."/>
            <person name="Storesund J.E."/>
            <person name="Kallscheuer N."/>
            <person name="Luecker S."/>
            <person name="Lage O.M."/>
            <person name="Pohl T."/>
            <person name="Merkel B.J."/>
            <person name="Hornburger P."/>
            <person name="Mueller R.-W."/>
            <person name="Bruemmer F."/>
            <person name="Labrenz M."/>
            <person name="Spormann A.M."/>
            <person name="Op den Camp H."/>
            <person name="Overmann J."/>
            <person name="Amann R."/>
            <person name="Jetten M.S.M."/>
            <person name="Mascher T."/>
            <person name="Medema M.H."/>
            <person name="Devos D.P."/>
            <person name="Kaster A.-K."/>
            <person name="Ovreas L."/>
            <person name="Rohde M."/>
            <person name="Galperin M.Y."/>
            <person name="Jogler C."/>
        </authorList>
    </citation>
    <scope>NUCLEOTIDE SEQUENCE [LARGE SCALE GENOMIC DNA]</scope>
    <source>
        <strain evidence="4 5">Enr10</strain>
    </source>
</reference>
<dbReference type="GO" id="GO:0016787">
    <property type="term" value="F:hydrolase activity"/>
    <property type="evidence" value="ECO:0007669"/>
    <property type="project" value="UniProtKB-KW"/>
</dbReference>
<dbReference type="InterPro" id="IPR029058">
    <property type="entry name" value="AB_hydrolase_fold"/>
</dbReference>
<feature type="domain" description="Dienelactone hydrolase" evidence="3">
    <location>
        <begin position="95"/>
        <end position="297"/>
    </location>
</feature>
<keyword evidence="2" id="KW-0732">Signal</keyword>
<protein>
    <submittedName>
        <fullName evidence="4">Alpha/beta hydrolase family protein</fullName>
    </submittedName>
</protein>
<name>A0A517QEK9_9PLAN</name>
<evidence type="ECO:0000256" key="1">
    <source>
        <dbReference type="SAM" id="MobiDB-lite"/>
    </source>
</evidence>
<dbReference type="AlphaFoldDB" id="A0A517QEK9"/>
<evidence type="ECO:0000256" key="2">
    <source>
        <dbReference type="SAM" id="SignalP"/>
    </source>
</evidence>
<organism evidence="4 5">
    <name type="scientific">Gimesia panareensis</name>
    <dbReference type="NCBI Taxonomy" id="2527978"/>
    <lineage>
        <taxon>Bacteria</taxon>
        <taxon>Pseudomonadati</taxon>
        <taxon>Planctomycetota</taxon>
        <taxon>Planctomycetia</taxon>
        <taxon>Planctomycetales</taxon>
        <taxon>Planctomycetaceae</taxon>
        <taxon>Gimesia</taxon>
    </lineage>
</organism>
<dbReference type="Pfam" id="PF01738">
    <property type="entry name" value="DLH"/>
    <property type="match status" value="1"/>
</dbReference>
<dbReference type="InterPro" id="IPR050261">
    <property type="entry name" value="FrsA_esterase"/>
</dbReference>
<sequence length="426" mass="47546" precursor="true">MKLLRPSISILFLCWITLLSAGFVSAADIIEPDPRLPETTPWDLKALSQAPEFEWLDQSGPVHKLIYQGLEYKGKPTQVFAYYASPRTLGLSGNQPVRYPAIVLIHGGGGTAFREWAELWAKQGYAAIAMDLAGSRPLEGKNPHKREHRERLEAGGPNQSHAEKFDAIKDDKSEHWCYHAPANAILAHSLIRTFPEVIKDKTGVTGISWGGYLTSIVAGLDNRFKAAAPVYGCGFLNNHSVFERSINKLSDEDAALWMQLYDPGQYLRAVQMPIFFLNGTNDFHYWLSAYQRSYEAVPKSTPKNIRIEVKMRHSHPAGWEPKEIARFMDEYLKQGAPLAVVQKPVIAEGKITAKLKQPVKLKSAVLQFTTDEGPNLERKWQAVPLTIEGTKITGPAPPENAVIWFINVTDEQDAMTSSPLTSKLVD</sequence>
<dbReference type="InterPro" id="IPR002925">
    <property type="entry name" value="Dienelactn_hydro"/>
</dbReference>
<proteinExistence type="predicted"/>
<dbReference type="Gene3D" id="3.40.50.1820">
    <property type="entry name" value="alpha/beta hydrolase"/>
    <property type="match status" value="1"/>
</dbReference>
<feature type="region of interest" description="Disordered" evidence="1">
    <location>
        <begin position="136"/>
        <end position="160"/>
    </location>
</feature>
<feature type="chain" id="PRO_5021799493" evidence="2">
    <location>
        <begin position="27"/>
        <end position="426"/>
    </location>
</feature>
<feature type="signal peptide" evidence="2">
    <location>
        <begin position="1"/>
        <end position="26"/>
    </location>
</feature>
<accession>A0A517QEK9</accession>
<dbReference type="EMBL" id="CP037421">
    <property type="protein sequence ID" value="QDT30088.1"/>
    <property type="molecule type" value="Genomic_DNA"/>
</dbReference>
<dbReference type="Proteomes" id="UP000315647">
    <property type="component" value="Chromosome"/>
</dbReference>
<evidence type="ECO:0000313" key="4">
    <source>
        <dbReference type="EMBL" id="QDT30088.1"/>
    </source>
</evidence>